<accession>A0A0C9ZB72</accession>
<gene>
    <name evidence="2" type="ORF">PISMIDRAFT_685532</name>
</gene>
<feature type="non-terminal residue" evidence="2">
    <location>
        <position position="1"/>
    </location>
</feature>
<reference evidence="3" key="2">
    <citation type="submission" date="2015-01" db="EMBL/GenBank/DDBJ databases">
        <title>Evolutionary Origins and Diversification of the Mycorrhizal Mutualists.</title>
        <authorList>
            <consortium name="DOE Joint Genome Institute"/>
            <consortium name="Mycorrhizal Genomics Consortium"/>
            <person name="Kohler A."/>
            <person name="Kuo A."/>
            <person name="Nagy L.G."/>
            <person name="Floudas D."/>
            <person name="Copeland A."/>
            <person name="Barry K.W."/>
            <person name="Cichocki N."/>
            <person name="Veneault-Fourrey C."/>
            <person name="LaButti K."/>
            <person name="Lindquist E.A."/>
            <person name="Lipzen A."/>
            <person name="Lundell T."/>
            <person name="Morin E."/>
            <person name="Murat C."/>
            <person name="Riley R."/>
            <person name="Ohm R."/>
            <person name="Sun H."/>
            <person name="Tunlid A."/>
            <person name="Henrissat B."/>
            <person name="Grigoriev I.V."/>
            <person name="Hibbett D.S."/>
            <person name="Martin F."/>
        </authorList>
    </citation>
    <scope>NUCLEOTIDE SEQUENCE [LARGE SCALE GENOMIC DNA]</scope>
    <source>
        <strain evidence="3">441</strain>
    </source>
</reference>
<name>A0A0C9ZB72_9AGAM</name>
<protein>
    <submittedName>
        <fullName evidence="2">Uncharacterized protein</fullName>
    </submittedName>
</protein>
<dbReference type="OrthoDB" id="10623956at2759"/>
<evidence type="ECO:0000256" key="1">
    <source>
        <dbReference type="SAM" id="MobiDB-lite"/>
    </source>
</evidence>
<sequence length="127" mass="13448">MRPHATLGDTPQGGAHSPIATPWVHVTPPPYGCSRICSGDRGSHLEVGRRASFNVELSSALSRSTLAPYVCLFCDATVSAGGYAGQRPINASNAKHINPTSTPDQTRVVRQIAHLFIDNASLGSQQL</sequence>
<dbReference type="HOGENOM" id="CLU_1975830_0_0_1"/>
<evidence type="ECO:0000313" key="2">
    <source>
        <dbReference type="EMBL" id="KIK17163.1"/>
    </source>
</evidence>
<feature type="region of interest" description="Disordered" evidence="1">
    <location>
        <begin position="1"/>
        <end position="21"/>
    </location>
</feature>
<dbReference type="Proteomes" id="UP000054018">
    <property type="component" value="Unassembled WGS sequence"/>
</dbReference>
<dbReference type="EMBL" id="KN833836">
    <property type="protein sequence ID" value="KIK17163.1"/>
    <property type="molecule type" value="Genomic_DNA"/>
</dbReference>
<reference evidence="2 3" key="1">
    <citation type="submission" date="2014-04" db="EMBL/GenBank/DDBJ databases">
        <authorList>
            <consortium name="DOE Joint Genome Institute"/>
            <person name="Kuo A."/>
            <person name="Kohler A."/>
            <person name="Costa M.D."/>
            <person name="Nagy L.G."/>
            <person name="Floudas D."/>
            <person name="Copeland A."/>
            <person name="Barry K.W."/>
            <person name="Cichocki N."/>
            <person name="Veneault-Fourrey C."/>
            <person name="LaButti K."/>
            <person name="Lindquist E.A."/>
            <person name="Lipzen A."/>
            <person name="Lundell T."/>
            <person name="Morin E."/>
            <person name="Murat C."/>
            <person name="Sun H."/>
            <person name="Tunlid A."/>
            <person name="Henrissat B."/>
            <person name="Grigoriev I.V."/>
            <person name="Hibbett D.S."/>
            <person name="Martin F."/>
            <person name="Nordberg H.P."/>
            <person name="Cantor M.N."/>
            <person name="Hua S.X."/>
        </authorList>
    </citation>
    <scope>NUCLEOTIDE SEQUENCE [LARGE SCALE GENOMIC DNA]</scope>
    <source>
        <strain evidence="2 3">441</strain>
    </source>
</reference>
<keyword evidence="3" id="KW-1185">Reference proteome</keyword>
<proteinExistence type="predicted"/>
<organism evidence="2 3">
    <name type="scientific">Pisolithus microcarpus 441</name>
    <dbReference type="NCBI Taxonomy" id="765257"/>
    <lineage>
        <taxon>Eukaryota</taxon>
        <taxon>Fungi</taxon>
        <taxon>Dikarya</taxon>
        <taxon>Basidiomycota</taxon>
        <taxon>Agaricomycotina</taxon>
        <taxon>Agaricomycetes</taxon>
        <taxon>Agaricomycetidae</taxon>
        <taxon>Boletales</taxon>
        <taxon>Sclerodermatineae</taxon>
        <taxon>Pisolithaceae</taxon>
        <taxon>Pisolithus</taxon>
    </lineage>
</organism>
<dbReference type="AlphaFoldDB" id="A0A0C9ZB72"/>
<evidence type="ECO:0000313" key="3">
    <source>
        <dbReference type="Proteomes" id="UP000054018"/>
    </source>
</evidence>